<organism evidence="1 2">
    <name type="scientific">Puccinia sorghi</name>
    <dbReference type="NCBI Taxonomy" id="27349"/>
    <lineage>
        <taxon>Eukaryota</taxon>
        <taxon>Fungi</taxon>
        <taxon>Dikarya</taxon>
        <taxon>Basidiomycota</taxon>
        <taxon>Pucciniomycotina</taxon>
        <taxon>Pucciniomycetes</taxon>
        <taxon>Pucciniales</taxon>
        <taxon>Pucciniaceae</taxon>
        <taxon>Puccinia</taxon>
    </lineage>
</organism>
<comment type="caution">
    <text evidence="1">The sequence shown here is derived from an EMBL/GenBank/DDBJ whole genome shotgun (WGS) entry which is preliminary data.</text>
</comment>
<dbReference type="EMBL" id="LAVV01008719">
    <property type="protein sequence ID" value="KNZ52103.1"/>
    <property type="molecule type" value="Genomic_DNA"/>
</dbReference>
<evidence type="ECO:0000313" key="2">
    <source>
        <dbReference type="Proteomes" id="UP000037035"/>
    </source>
</evidence>
<reference evidence="1 2" key="1">
    <citation type="submission" date="2015-08" db="EMBL/GenBank/DDBJ databases">
        <title>Next Generation Sequencing and Analysis of the Genome of Puccinia sorghi L Schw, the Causal Agent of Maize Common Rust.</title>
        <authorList>
            <person name="Rochi L."/>
            <person name="Burguener G."/>
            <person name="Darino M."/>
            <person name="Turjanski A."/>
            <person name="Kreff E."/>
            <person name="Dieguez M.J."/>
            <person name="Sacco F."/>
        </authorList>
    </citation>
    <scope>NUCLEOTIDE SEQUENCE [LARGE SCALE GENOMIC DNA]</scope>
    <source>
        <strain evidence="1 2">RO10H11247</strain>
    </source>
</reference>
<dbReference type="VEuPathDB" id="FungiDB:VP01_3696g1"/>
<keyword evidence="2" id="KW-1185">Reference proteome</keyword>
<sequence length="162" mass="18192">MPLIHQIAETVEEPEELDTVDWERINTHMSKIYEKNLTNIKYDQHLPACTLVSQMARKEGVSHTSPPSSLPYFTLKGSKKAQIDNSAGLYHECNIKGYVSFLGIPDKENVIEKLMVNGFHSHQVFKSTGILCADVRGLGLTLGVLTLLFDNVSNDRYLVSTR</sequence>
<protein>
    <submittedName>
        <fullName evidence="1">Uncharacterized protein</fullName>
    </submittedName>
</protein>
<gene>
    <name evidence="1" type="ORF">VP01_3696g1</name>
</gene>
<evidence type="ECO:0000313" key="1">
    <source>
        <dbReference type="EMBL" id="KNZ52103.1"/>
    </source>
</evidence>
<dbReference type="AlphaFoldDB" id="A0A0L6UU83"/>
<name>A0A0L6UU83_9BASI</name>
<dbReference type="Proteomes" id="UP000037035">
    <property type="component" value="Unassembled WGS sequence"/>
</dbReference>
<accession>A0A0L6UU83</accession>
<proteinExistence type="predicted"/>